<dbReference type="GO" id="GO:0005576">
    <property type="term" value="C:extracellular region"/>
    <property type="evidence" value="ECO:0007669"/>
    <property type="project" value="InterPro"/>
</dbReference>
<protein>
    <submittedName>
        <fullName evidence="3">ADP-ribosyltransferase</fullName>
    </submittedName>
</protein>
<proteinExistence type="predicted"/>
<dbReference type="EMBL" id="MK814760">
    <property type="protein sequence ID" value="QGT55073.1"/>
    <property type="molecule type" value="Genomic_DNA"/>
</dbReference>
<evidence type="ECO:0000313" key="4">
    <source>
        <dbReference type="Proteomes" id="UP000423482"/>
    </source>
</evidence>
<gene>
    <name evidence="3" type="primary">80</name>
    <name evidence="3" type="ORF">SEA_FORZA_80</name>
</gene>
<feature type="domain" description="ADP ribosyltransferase" evidence="2">
    <location>
        <begin position="866"/>
        <end position="999"/>
    </location>
</feature>
<dbReference type="InterPro" id="IPR003540">
    <property type="entry name" value="ADP-ribosyltransferase"/>
</dbReference>
<feature type="region of interest" description="Disordered" evidence="1">
    <location>
        <begin position="608"/>
        <end position="637"/>
    </location>
</feature>
<dbReference type="Proteomes" id="UP000423482">
    <property type="component" value="Segment"/>
</dbReference>
<feature type="compositionally biased region" description="Basic and acidic residues" evidence="1">
    <location>
        <begin position="620"/>
        <end position="635"/>
    </location>
</feature>
<organism evidence="3 4">
    <name type="scientific">Gordonia phage Forza</name>
    <dbReference type="NCBI Taxonomy" id="2571247"/>
    <lineage>
        <taxon>Viruses</taxon>
        <taxon>Duplodnaviria</taxon>
        <taxon>Heunggongvirae</taxon>
        <taxon>Uroviricota</taxon>
        <taxon>Caudoviricetes</taxon>
        <taxon>Forzavirus</taxon>
        <taxon>Forzavirus forza</taxon>
    </lineage>
</organism>
<dbReference type="Gene3D" id="3.90.176.10">
    <property type="entry name" value="Toxin ADP-ribosyltransferase, Chain A, domain 1"/>
    <property type="match status" value="1"/>
</dbReference>
<evidence type="ECO:0000256" key="1">
    <source>
        <dbReference type="SAM" id="MobiDB-lite"/>
    </source>
</evidence>
<feature type="region of interest" description="Disordered" evidence="1">
    <location>
        <begin position="446"/>
        <end position="499"/>
    </location>
</feature>
<evidence type="ECO:0000259" key="2">
    <source>
        <dbReference type="Pfam" id="PF03496"/>
    </source>
</evidence>
<feature type="compositionally biased region" description="Low complexity" evidence="1">
    <location>
        <begin position="608"/>
        <end position="619"/>
    </location>
</feature>
<keyword evidence="3" id="KW-0808">Transferase</keyword>
<dbReference type="KEGG" id="vg:77924448"/>
<reference evidence="3 4" key="1">
    <citation type="submission" date="2019-04" db="EMBL/GenBank/DDBJ databases">
        <authorList>
            <person name="Pope W.H."/>
            <person name="Garlena R.A."/>
            <person name="Russell D.A."/>
            <person name="Jacobs-Sera D."/>
            <person name="Hatfull G.F."/>
        </authorList>
    </citation>
    <scope>NUCLEOTIDE SEQUENCE [LARGE SCALE GENOMIC DNA]</scope>
</reference>
<dbReference type="PROSITE" id="PS51996">
    <property type="entry name" value="TR_MART"/>
    <property type="match status" value="1"/>
</dbReference>
<dbReference type="Pfam" id="PF03496">
    <property type="entry name" value="ADPrib_exo_Tox"/>
    <property type="match status" value="1"/>
</dbReference>
<feature type="compositionally biased region" description="Polar residues" evidence="1">
    <location>
        <begin position="453"/>
        <end position="473"/>
    </location>
</feature>
<dbReference type="GeneID" id="77924448"/>
<accession>A0A650EYB1</accession>
<feature type="compositionally biased region" description="Basic and acidic residues" evidence="1">
    <location>
        <begin position="479"/>
        <end position="488"/>
    </location>
</feature>
<dbReference type="GO" id="GO:0016740">
    <property type="term" value="F:transferase activity"/>
    <property type="evidence" value="ECO:0007669"/>
    <property type="project" value="UniProtKB-KW"/>
</dbReference>
<evidence type="ECO:0000313" key="3">
    <source>
        <dbReference type="EMBL" id="QGT55073.1"/>
    </source>
</evidence>
<dbReference type="SUPFAM" id="SSF56399">
    <property type="entry name" value="ADP-ribosylation"/>
    <property type="match status" value="1"/>
</dbReference>
<dbReference type="RefSeq" id="YP_010648960.1">
    <property type="nucleotide sequence ID" value="NC_070763.1"/>
</dbReference>
<keyword evidence="4" id="KW-1185">Reference proteome</keyword>
<name>A0A650EYB1_9CAUD</name>
<sequence length="1017" mass="111499">MRSVPIRSKDDIPAALTSVTPENAWYIERMAKIFDAIDLLPEDWDDILEGEPLVAAGYGKIRKVRTPEGEKKYGQPIGSIIKSKVKWQEIYSNGVSVGAITTDELDNNITVQWDAKASNYKWAIYNTKSNPPLIDYGESYYYAGASGDALDALAKFTSKSSLGKKKATIPDGTIQVDDDAIEAAQKNKSSGASKYEPGDEFWQDGTEWKVYSKSTDADGEVIYKFAKMGSPTKHTVSTSQLQDWLDDGTMTPASDIDEDDDLVVDDDDIDDDDDISNLLPHVKTKVEVGEFYHPAFSSDGDDSQDIEITQVTDTSVHYKYTTGLEGYQTHKQFNSFIESGAFTKVEPKPKPKYKTGDPAEFSELKVGDVVTHKISGSSFSDGVTAVKLITYDATYNEWQTEVVESSNKGFYPGDIYYLNSHTTNKINGDNLSWGNTVNVTAPVAPKPTAVPDGTNTASTESVATPTPFTNKKQVTYGKISKDSAEQKTPKKSWGDGQMPTIGAQVIDSDGNIGKVVDTYQTYTHVLFDGSKKPKTVNNKKLNQYGAAAPSTLKYDDLTINSNVLVDDQPATVKAKGETFVDFMLDDNSLITIFTSDIKDGIFTIKPAGSAAPSTPAKPKSSPDDHDVTTPSDGKKTKSLLTEEDWEHHEVYTVPSAEVKNKSSSLYNHNSSGLNITSANAMDVVEWKPAKFYPPPNVIGYNDIELGAKVDIDDIKQNIQANGLIIVDTLTKDIGGTNYRFVKLQDPASGQTYEVSYKAIRKYQAPKSLTKKAEPPKPKGPIATMTDWLDRMSDSDKPAYEATGDDIKNAKSKTKFPDVLKKIGGKTWKNHGHAGMTKMYPNGMRYDKTLQDKMNQTSKHSLATAMSSVSNYTGSGYGSLNDNLRKGNSLSSHEQKMAESMSDLMQHTKTKEDLKVYRLTNFSTESLIPGAVFEDNGFMSTTVLTSSSKFESLAGVSSEHGTSLEILVPKGTPAIYVGQDLSSVLSEKELIIDRGHRFKVLYNNSGHVVLQLIPKVGN</sequence>